<evidence type="ECO:0000313" key="3">
    <source>
        <dbReference type="EMBL" id="AYV24429.1"/>
    </source>
</evidence>
<feature type="domain" description="TfoX C-terminal" evidence="2">
    <location>
        <begin position="118"/>
        <end position="197"/>
    </location>
</feature>
<proteinExistence type="predicted"/>
<gene>
    <name evidence="3" type="ORF">ECB94_24560</name>
</gene>
<dbReference type="AlphaFoldDB" id="A0A3G4VJQ2"/>
<dbReference type="Pfam" id="PF04994">
    <property type="entry name" value="TfoX_C"/>
    <property type="match status" value="1"/>
</dbReference>
<sequence length="205" mass="23373">MMLDNFVDSIQAYTELKEISIRSVFGGKGVLSNGVMFALIKGNKLYLRAPNSKFKDEFSQLGCTPYEFHWRSSSRNYPSLSSYYSIPEAVKHCDKQIAKLCEEVWSVGLEEKRRKETPTRIKDLPNMQYKTERMLRKAGINSIDELREQGPVNAYKAVCGSHDKQPGINLLFYIAGALEGIHWSILPETLRETLSRQAGSDYLTH</sequence>
<accession>A0A3G4VJQ2</accession>
<evidence type="ECO:0000259" key="2">
    <source>
        <dbReference type="Pfam" id="PF04994"/>
    </source>
</evidence>
<dbReference type="EMBL" id="CP033578">
    <property type="protein sequence ID" value="AYV24429.1"/>
    <property type="molecule type" value="Genomic_DNA"/>
</dbReference>
<evidence type="ECO:0000313" key="4">
    <source>
        <dbReference type="Proteomes" id="UP000279760"/>
    </source>
</evidence>
<dbReference type="RefSeq" id="WP_124941971.1">
    <property type="nucleotide sequence ID" value="NZ_CP033578.1"/>
</dbReference>
<dbReference type="InterPro" id="IPR047525">
    <property type="entry name" value="TfoX-like"/>
</dbReference>
<organism evidence="3 4">
    <name type="scientific">Vibrio mediterranei</name>
    <dbReference type="NCBI Taxonomy" id="689"/>
    <lineage>
        <taxon>Bacteria</taxon>
        <taxon>Pseudomonadati</taxon>
        <taxon>Pseudomonadota</taxon>
        <taxon>Gammaproteobacteria</taxon>
        <taxon>Vibrionales</taxon>
        <taxon>Vibrionaceae</taxon>
        <taxon>Vibrio</taxon>
    </lineage>
</organism>
<dbReference type="InterPro" id="IPR007076">
    <property type="entry name" value="TfoX_N"/>
</dbReference>
<protein>
    <submittedName>
        <fullName evidence="3">TfoX/Sxy family DNA transformation protein</fullName>
    </submittedName>
</protein>
<dbReference type="Gene3D" id="3.30.1460.30">
    <property type="entry name" value="YgaC/TfoX-N like chaperone"/>
    <property type="match status" value="1"/>
</dbReference>
<dbReference type="PANTHER" id="PTHR36121">
    <property type="entry name" value="PROTEIN SXY"/>
    <property type="match status" value="1"/>
</dbReference>
<dbReference type="Proteomes" id="UP000279760">
    <property type="component" value="Chromosome 2"/>
</dbReference>
<feature type="domain" description="TfoX N-terminal" evidence="1">
    <location>
        <begin position="15"/>
        <end position="105"/>
    </location>
</feature>
<name>A0A3G4VJQ2_9VIBR</name>
<evidence type="ECO:0000259" key="1">
    <source>
        <dbReference type="Pfam" id="PF04993"/>
    </source>
</evidence>
<dbReference type="Pfam" id="PF04993">
    <property type="entry name" value="TfoX_N"/>
    <property type="match status" value="1"/>
</dbReference>
<dbReference type="InterPro" id="IPR007077">
    <property type="entry name" value="TfoX_C"/>
</dbReference>
<reference evidence="3 4" key="1">
    <citation type="submission" date="2018-11" db="EMBL/GenBank/DDBJ databases">
        <title>Complete Genome Sequence of Vbrio mediterranei 117-T6: a Potential Pathogen Bacteria Isolated from the Conchocelis of Pyropia.</title>
        <authorList>
            <person name="Liu Q."/>
        </authorList>
    </citation>
    <scope>NUCLEOTIDE SEQUENCE [LARGE SCALE GENOMIC DNA]</scope>
    <source>
        <strain evidence="3 4">117-T6</strain>
    </source>
</reference>
<dbReference type="Gene3D" id="1.10.150.20">
    <property type="entry name" value="5' to 3' exonuclease, C-terminal subdomain"/>
    <property type="match status" value="1"/>
</dbReference>
<dbReference type="PANTHER" id="PTHR36121:SF1">
    <property type="entry name" value="PROTEIN SXY"/>
    <property type="match status" value="1"/>
</dbReference>
<dbReference type="SUPFAM" id="SSF159894">
    <property type="entry name" value="YgaC/TfoX-N like"/>
    <property type="match status" value="1"/>
</dbReference>